<evidence type="ECO:0000313" key="1">
    <source>
        <dbReference type="EMBL" id="JAW16370.1"/>
    </source>
</evidence>
<sequence>MYIFYTQKMELNIFIKIFIFIPFTSSTIRHCIYSWPGIHNDHVLRARIGSDYTIQHLFIFHTPCTET</sequence>
<dbReference type="EMBL" id="GFTR01000056">
    <property type="protein sequence ID" value="JAW16370.1"/>
    <property type="molecule type" value="Transcribed_RNA"/>
</dbReference>
<name>A0A224Y5B1_9HEMI</name>
<protein>
    <submittedName>
        <fullName evidence="1">Putative secreted protein</fullName>
    </submittedName>
</protein>
<accession>A0A224Y5B1</accession>
<proteinExistence type="predicted"/>
<reference evidence="1" key="1">
    <citation type="journal article" date="2018" name="PLoS Negl. Trop. Dis.">
        <title>An insight into the salivary gland and fat body transcriptome of Panstrongylus lignarius (Hemiptera: Heteroptera), the main vector of Chagas disease in Peru.</title>
        <authorList>
            <person name="Nevoa J.C."/>
            <person name="Mendes M.T."/>
            <person name="da Silva M.V."/>
            <person name="Soares S.C."/>
            <person name="Oliveira C.J.F."/>
            <person name="Ribeiro J.M.C."/>
        </authorList>
    </citation>
    <scope>NUCLEOTIDE SEQUENCE</scope>
</reference>
<organism evidence="1">
    <name type="scientific">Panstrongylus lignarius</name>
    <dbReference type="NCBI Taxonomy" id="156445"/>
    <lineage>
        <taxon>Eukaryota</taxon>
        <taxon>Metazoa</taxon>
        <taxon>Ecdysozoa</taxon>
        <taxon>Arthropoda</taxon>
        <taxon>Hexapoda</taxon>
        <taxon>Insecta</taxon>
        <taxon>Pterygota</taxon>
        <taxon>Neoptera</taxon>
        <taxon>Paraneoptera</taxon>
        <taxon>Hemiptera</taxon>
        <taxon>Heteroptera</taxon>
        <taxon>Panheteroptera</taxon>
        <taxon>Cimicomorpha</taxon>
        <taxon>Reduviidae</taxon>
        <taxon>Triatominae</taxon>
        <taxon>Panstrongylus</taxon>
    </lineage>
</organism>
<dbReference type="AlphaFoldDB" id="A0A224Y5B1"/>